<keyword evidence="12" id="KW-1185">Reference proteome</keyword>
<dbReference type="PANTHER" id="PTHR11214">
    <property type="entry name" value="BETA-1,3-N-ACETYLGLUCOSAMINYLTRANSFERASE"/>
    <property type="match status" value="1"/>
</dbReference>
<dbReference type="FunFam" id="3.90.550.50:FF:000001">
    <property type="entry name" value="Hexosyltransferase"/>
    <property type="match status" value="1"/>
</dbReference>
<keyword evidence="6 11" id="KW-0735">Signal-anchor</keyword>
<evidence type="ECO:0000256" key="8">
    <source>
        <dbReference type="ARBA" id="ARBA00023034"/>
    </source>
</evidence>
<sequence>MKILHQKVLRRIRNAIKHDEFRKKFAILGFAGVAWAVLWAIGVTDFFYERDFSEFQWPPYVNVRDEVYREILGEPASVLYYNDWSKHKPVLTPNCTANRLTRRKSLLIIVKTAPYRLANRDAIRSTWGRYNQVQKFRVRTVFVMGQLSAKEEDSYGDVLAAEQKQFGDLLVGNFVDAYRNNTLKLLQSLQFAHNHCKTGPVSYVLLVDDDYMVNLNNLVAEAEKHPPNERLYMGFRIDSSPFRLIFSKHRVSLRDYPYAVYPPYITAGAVFLTSQTVTEFYYAVQHMKIFPFDDIYASILAYSLGIWPQNHDGFVMWNEDPEDMNLNTIIASHGFSPKDLLKYGPIVNRNVGLGGEVAGTDVVVEISE</sequence>
<dbReference type="PANTHER" id="PTHR11214:SF349">
    <property type="entry name" value="BETA-1,3-GALACTOSYLTRANSFERASE BRN"/>
    <property type="match status" value="1"/>
</dbReference>
<dbReference type="Gene3D" id="3.90.550.50">
    <property type="match status" value="1"/>
</dbReference>
<dbReference type="GO" id="GO:0000139">
    <property type="term" value="C:Golgi membrane"/>
    <property type="evidence" value="ECO:0007669"/>
    <property type="project" value="UniProtKB-SubCell"/>
</dbReference>
<keyword evidence="8 11" id="KW-0333">Golgi apparatus</keyword>
<dbReference type="GO" id="GO:0016758">
    <property type="term" value="F:hexosyltransferase activity"/>
    <property type="evidence" value="ECO:0007669"/>
    <property type="project" value="InterPro"/>
</dbReference>
<comment type="subcellular location">
    <subcellularLocation>
        <location evidence="1 11">Golgi apparatus membrane</location>
        <topology evidence="1 11">Single-pass type II membrane protein</topology>
    </subcellularLocation>
</comment>
<feature type="transmembrane region" description="Helical" evidence="11">
    <location>
        <begin position="25"/>
        <end position="48"/>
    </location>
</feature>
<evidence type="ECO:0000256" key="11">
    <source>
        <dbReference type="RuleBase" id="RU363063"/>
    </source>
</evidence>
<keyword evidence="9 11" id="KW-0472">Membrane</keyword>
<dbReference type="EC" id="2.4.1.-" evidence="11"/>
<evidence type="ECO:0000256" key="7">
    <source>
        <dbReference type="ARBA" id="ARBA00022989"/>
    </source>
</evidence>
<dbReference type="GO" id="GO:0006493">
    <property type="term" value="P:protein O-linked glycosylation"/>
    <property type="evidence" value="ECO:0007669"/>
    <property type="project" value="TreeGrafter"/>
</dbReference>
<organism evidence="12 13">
    <name type="scientific">Panagrellus redivivus</name>
    <name type="common">Microworm</name>
    <dbReference type="NCBI Taxonomy" id="6233"/>
    <lineage>
        <taxon>Eukaryota</taxon>
        <taxon>Metazoa</taxon>
        <taxon>Ecdysozoa</taxon>
        <taxon>Nematoda</taxon>
        <taxon>Chromadorea</taxon>
        <taxon>Rhabditida</taxon>
        <taxon>Tylenchina</taxon>
        <taxon>Panagrolaimomorpha</taxon>
        <taxon>Panagrolaimoidea</taxon>
        <taxon>Panagrolaimidae</taxon>
        <taxon>Panagrellus</taxon>
    </lineage>
</organism>
<keyword evidence="10" id="KW-0325">Glycoprotein</keyword>
<evidence type="ECO:0000256" key="5">
    <source>
        <dbReference type="ARBA" id="ARBA00022692"/>
    </source>
</evidence>
<accession>A0A7E4V276</accession>
<protein>
    <recommendedName>
        <fullName evidence="11">Hexosyltransferase</fullName>
        <ecNumber evidence="11">2.4.1.-</ecNumber>
    </recommendedName>
</protein>
<keyword evidence="3 11" id="KW-0328">Glycosyltransferase</keyword>
<keyword evidence="5 11" id="KW-0812">Transmembrane</keyword>
<evidence type="ECO:0000256" key="2">
    <source>
        <dbReference type="ARBA" id="ARBA00008661"/>
    </source>
</evidence>
<evidence type="ECO:0000256" key="6">
    <source>
        <dbReference type="ARBA" id="ARBA00022968"/>
    </source>
</evidence>
<dbReference type="Pfam" id="PF01762">
    <property type="entry name" value="Galactosyl_T"/>
    <property type="match status" value="1"/>
</dbReference>
<keyword evidence="7 11" id="KW-1133">Transmembrane helix</keyword>
<evidence type="ECO:0000256" key="10">
    <source>
        <dbReference type="ARBA" id="ARBA00023180"/>
    </source>
</evidence>
<comment type="similarity">
    <text evidence="2 11">Belongs to the glycosyltransferase 31 family.</text>
</comment>
<evidence type="ECO:0000313" key="12">
    <source>
        <dbReference type="Proteomes" id="UP000492821"/>
    </source>
</evidence>
<dbReference type="GO" id="GO:0008194">
    <property type="term" value="F:UDP-glycosyltransferase activity"/>
    <property type="evidence" value="ECO:0007669"/>
    <property type="project" value="TreeGrafter"/>
</dbReference>
<reference evidence="12" key="1">
    <citation type="journal article" date="2013" name="Genetics">
        <title>The draft genome and transcriptome of Panagrellus redivivus are shaped by the harsh demands of a free-living lifestyle.</title>
        <authorList>
            <person name="Srinivasan J."/>
            <person name="Dillman A.R."/>
            <person name="Macchietto M.G."/>
            <person name="Heikkinen L."/>
            <person name="Lakso M."/>
            <person name="Fracchia K.M."/>
            <person name="Antoshechkin I."/>
            <person name="Mortazavi A."/>
            <person name="Wong G."/>
            <person name="Sternberg P.W."/>
        </authorList>
    </citation>
    <scope>NUCLEOTIDE SEQUENCE [LARGE SCALE GENOMIC DNA]</scope>
    <source>
        <strain evidence="12">MT8872</strain>
    </source>
</reference>
<reference evidence="13" key="2">
    <citation type="submission" date="2020-10" db="UniProtKB">
        <authorList>
            <consortium name="WormBaseParasite"/>
        </authorList>
    </citation>
    <scope>IDENTIFICATION</scope>
</reference>
<dbReference type="InterPro" id="IPR002659">
    <property type="entry name" value="Glyco_trans_31"/>
</dbReference>
<dbReference type="Proteomes" id="UP000492821">
    <property type="component" value="Unassembled WGS sequence"/>
</dbReference>
<evidence type="ECO:0000256" key="4">
    <source>
        <dbReference type="ARBA" id="ARBA00022679"/>
    </source>
</evidence>
<keyword evidence="4" id="KW-0808">Transferase</keyword>
<dbReference type="WBParaSite" id="Pan_g1567.t1">
    <property type="protein sequence ID" value="Pan_g1567.t1"/>
    <property type="gene ID" value="Pan_g1567"/>
</dbReference>
<evidence type="ECO:0000313" key="13">
    <source>
        <dbReference type="WBParaSite" id="Pan_g1567.t1"/>
    </source>
</evidence>
<name>A0A7E4V276_PANRE</name>
<evidence type="ECO:0000256" key="1">
    <source>
        <dbReference type="ARBA" id="ARBA00004323"/>
    </source>
</evidence>
<evidence type="ECO:0000256" key="9">
    <source>
        <dbReference type="ARBA" id="ARBA00023136"/>
    </source>
</evidence>
<evidence type="ECO:0000256" key="3">
    <source>
        <dbReference type="ARBA" id="ARBA00022676"/>
    </source>
</evidence>
<proteinExistence type="inferred from homology"/>
<dbReference type="AlphaFoldDB" id="A0A7E4V276"/>